<name>D8TBU2_SELML</name>
<dbReference type="STRING" id="88036.D8TBU2"/>
<keyword evidence="2" id="KW-1185">Reference proteome</keyword>
<reference evidence="1 2" key="1">
    <citation type="journal article" date="2011" name="Science">
        <title>The Selaginella genome identifies genetic changes associated with the evolution of vascular plants.</title>
        <authorList>
            <person name="Banks J.A."/>
            <person name="Nishiyama T."/>
            <person name="Hasebe M."/>
            <person name="Bowman J.L."/>
            <person name="Gribskov M."/>
            <person name="dePamphilis C."/>
            <person name="Albert V.A."/>
            <person name="Aono N."/>
            <person name="Aoyama T."/>
            <person name="Ambrose B.A."/>
            <person name="Ashton N.W."/>
            <person name="Axtell M.J."/>
            <person name="Barker E."/>
            <person name="Barker M.S."/>
            <person name="Bennetzen J.L."/>
            <person name="Bonawitz N.D."/>
            <person name="Chapple C."/>
            <person name="Cheng C."/>
            <person name="Correa L.G."/>
            <person name="Dacre M."/>
            <person name="DeBarry J."/>
            <person name="Dreyer I."/>
            <person name="Elias M."/>
            <person name="Engstrom E.M."/>
            <person name="Estelle M."/>
            <person name="Feng L."/>
            <person name="Finet C."/>
            <person name="Floyd S.K."/>
            <person name="Frommer W.B."/>
            <person name="Fujita T."/>
            <person name="Gramzow L."/>
            <person name="Gutensohn M."/>
            <person name="Harholt J."/>
            <person name="Hattori M."/>
            <person name="Heyl A."/>
            <person name="Hirai T."/>
            <person name="Hiwatashi Y."/>
            <person name="Ishikawa M."/>
            <person name="Iwata M."/>
            <person name="Karol K.G."/>
            <person name="Koehler B."/>
            <person name="Kolukisaoglu U."/>
            <person name="Kubo M."/>
            <person name="Kurata T."/>
            <person name="Lalonde S."/>
            <person name="Li K."/>
            <person name="Li Y."/>
            <person name="Litt A."/>
            <person name="Lyons E."/>
            <person name="Manning G."/>
            <person name="Maruyama T."/>
            <person name="Michael T.P."/>
            <person name="Mikami K."/>
            <person name="Miyazaki S."/>
            <person name="Morinaga S."/>
            <person name="Murata T."/>
            <person name="Mueller-Roeber B."/>
            <person name="Nelson D.R."/>
            <person name="Obara M."/>
            <person name="Oguri Y."/>
            <person name="Olmstead R.G."/>
            <person name="Onodera N."/>
            <person name="Petersen B.L."/>
            <person name="Pils B."/>
            <person name="Prigge M."/>
            <person name="Rensing S.A."/>
            <person name="Riano-Pachon D.M."/>
            <person name="Roberts A.W."/>
            <person name="Sato Y."/>
            <person name="Scheller H.V."/>
            <person name="Schulz B."/>
            <person name="Schulz C."/>
            <person name="Shakirov E.V."/>
            <person name="Shibagaki N."/>
            <person name="Shinohara N."/>
            <person name="Shippen D.E."/>
            <person name="Soerensen I."/>
            <person name="Sotooka R."/>
            <person name="Sugimoto N."/>
            <person name="Sugita M."/>
            <person name="Sumikawa N."/>
            <person name="Tanurdzic M."/>
            <person name="Theissen G."/>
            <person name="Ulvskov P."/>
            <person name="Wakazuki S."/>
            <person name="Weng J.K."/>
            <person name="Willats W.W."/>
            <person name="Wipf D."/>
            <person name="Wolf P.G."/>
            <person name="Yang L."/>
            <person name="Zimmer A.D."/>
            <person name="Zhu Q."/>
            <person name="Mitros T."/>
            <person name="Hellsten U."/>
            <person name="Loque D."/>
            <person name="Otillar R."/>
            <person name="Salamov A."/>
            <person name="Schmutz J."/>
            <person name="Shapiro H."/>
            <person name="Lindquist E."/>
            <person name="Lucas S."/>
            <person name="Rokhsar D."/>
            <person name="Grigoriev I.V."/>
        </authorList>
    </citation>
    <scope>NUCLEOTIDE SEQUENCE [LARGE SCALE GENOMIC DNA]</scope>
</reference>
<evidence type="ECO:0000313" key="2">
    <source>
        <dbReference type="Proteomes" id="UP000001514"/>
    </source>
</evidence>
<dbReference type="PANTHER" id="PTHR33266">
    <property type="entry name" value="CHROMOSOME 15, WHOLE GENOME SHOTGUN SEQUENCE"/>
    <property type="match status" value="1"/>
</dbReference>
<dbReference type="Proteomes" id="UP000001514">
    <property type="component" value="Unassembled WGS sequence"/>
</dbReference>
<dbReference type="Gramene" id="EFJ05880">
    <property type="protein sequence ID" value="EFJ05880"/>
    <property type="gene ID" value="SELMODRAFT_431194"/>
</dbReference>
<gene>
    <name evidence="1" type="ORF">SELMODRAFT_431194</name>
</gene>
<accession>D8TBU2</accession>
<dbReference type="AlphaFoldDB" id="D8TBU2"/>
<protein>
    <submittedName>
        <fullName evidence="1">Uncharacterized protein</fullName>
    </submittedName>
</protein>
<dbReference type="eggNOG" id="ENOG502S6K1">
    <property type="taxonomic scope" value="Eukaryota"/>
</dbReference>
<organism evidence="2">
    <name type="scientific">Selaginella moellendorffii</name>
    <name type="common">Spikemoss</name>
    <dbReference type="NCBI Taxonomy" id="88036"/>
    <lineage>
        <taxon>Eukaryota</taxon>
        <taxon>Viridiplantae</taxon>
        <taxon>Streptophyta</taxon>
        <taxon>Embryophyta</taxon>
        <taxon>Tracheophyta</taxon>
        <taxon>Lycopodiopsida</taxon>
        <taxon>Selaginellales</taxon>
        <taxon>Selaginellaceae</taxon>
        <taxon>Selaginella</taxon>
    </lineage>
</organism>
<evidence type="ECO:0000313" key="1">
    <source>
        <dbReference type="EMBL" id="EFJ05880.1"/>
    </source>
</evidence>
<dbReference type="KEGG" id="smo:SELMODRAFT_431194"/>
<dbReference type="PANTHER" id="PTHR33266:SF1">
    <property type="entry name" value="F-BOX DOMAIN-CONTAINING PROTEIN"/>
    <property type="match status" value="1"/>
</dbReference>
<dbReference type="InParanoid" id="D8TBU2"/>
<dbReference type="HOGENOM" id="CLU_010175_0_0_1"/>
<proteinExistence type="predicted"/>
<sequence length="686" mass="76730">MTEIRALDELLGHAESRLAAQCFSVPYQGHAHEELYRQVRELRRKVRQALHYSVYAAFVQTSGFGKTRAVFEMACLGVYICYCSLAAKGSSAFPPRTELLADRLSEAASEIEMVLYLKAWLLVLYEELQRGVTAQQWKDMQLPGGGNLAKRVHQVWSDLLDKPNEEEWMVLDDPDKASAAMLEDPISRINGMFPPSASRPRVIFVFDEARGLQDDAELGKAPFNQIRRALRVFFNHRQFFALMLDTASKICKDFLPRRSEEDSARALKLALGLLPPIYFIPTLSVNKVVAGKTKEEYVNPFAWMTYGRPMWAARLAVEKDTARLQEFAVQKLVGVVRGEFHGTQVNVEEGEMTESQAIAMLTACAGLQVCARSPLAEVMAASHMNLVLRVAKGPSRIFVGLPVEPILAEAAAGLLRDDIVKQKALMHVESACMSGYVTPGPRGEFVAKFILVAASWALADDNLDEHYLRPVPVADYVRKLLVNGRADHASFRELERNLPAGGMVFFNAFVAVNTVPDEAMLGKCCASGCAIMYSADNNLPGADAIIPVWKPQGMTCIVISVKNLQRAGWLEKASVDKVKCEFTRVEVAQGLPVLCTVAMSLREPSMQDSTNWILWDDLPDMHSHVTCYGIQHNYDYLSTEVKQLLQSILVTVPDPMHGANKEEAEWIKQMLPERFENAERLFRRWN</sequence>
<dbReference type="EMBL" id="GL377712">
    <property type="protein sequence ID" value="EFJ05880.1"/>
    <property type="molecule type" value="Genomic_DNA"/>
</dbReference>